<keyword evidence="1" id="KW-0479">Metal-binding</keyword>
<feature type="compositionally biased region" description="Basic residues" evidence="5">
    <location>
        <begin position="1"/>
        <end position="10"/>
    </location>
</feature>
<dbReference type="Proteomes" id="UP000284842">
    <property type="component" value="Unassembled WGS sequence"/>
</dbReference>
<evidence type="ECO:0000256" key="5">
    <source>
        <dbReference type="SAM" id="MobiDB-lite"/>
    </source>
</evidence>
<dbReference type="SUPFAM" id="SSF144232">
    <property type="entry name" value="HIT/MYND zinc finger-like"/>
    <property type="match status" value="1"/>
</dbReference>
<dbReference type="PROSITE" id="PS01360">
    <property type="entry name" value="ZF_MYND_1"/>
    <property type="match status" value="1"/>
</dbReference>
<organism evidence="7 8">
    <name type="scientific">Panaeolus cyanescens</name>
    <dbReference type="NCBI Taxonomy" id="181874"/>
    <lineage>
        <taxon>Eukaryota</taxon>
        <taxon>Fungi</taxon>
        <taxon>Dikarya</taxon>
        <taxon>Basidiomycota</taxon>
        <taxon>Agaricomycotina</taxon>
        <taxon>Agaricomycetes</taxon>
        <taxon>Agaricomycetidae</taxon>
        <taxon>Agaricales</taxon>
        <taxon>Agaricineae</taxon>
        <taxon>Galeropsidaceae</taxon>
        <taxon>Panaeolus</taxon>
    </lineage>
</organism>
<gene>
    <name evidence="7" type="ORF">CVT24_008690</name>
</gene>
<feature type="region of interest" description="Disordered" evidence="5">
    <location>
        <begin position="1"/>
        <end position="33"/>
    </location>
</feature>
<dbReference type="Gene3D" id="6.10.140.2220">
    <property type="match status" value="1"/>
</dbReference>
<keyword evidence="8" id="KW-1185">Reference proteome</keyword>
<dbReference type="OrthoDB" id="341421at2759"/>
<dbReference type="EMBL" id="NHTK01006033">
    <property type="protein sequence ID" value="PPQ66831.1"/>
    <property type="molecule type" value="Genomic_DNA"/>
</dbReference>
<reference evidence="7 8" key="1">
    <citation type="journal article" date="2018" name="Evol. Lett.">
        <title>Horizontal gene cluster transfer increased hallucinogenic mushroom diversity.</title>
        <authorList>
            <person name="Reynolds H.T."/>
            <person name="Vijayakumar V."/>
            <person name="Gluck-Thaler E."/>
            <person name="Korotkin H.B."/>
            <person name="Matheny P.B."/>
            <person name="Slot J.C."/>
        </authorList>
    </citation>
    <scope>NUCLEOTIDE SEQUENCE [LARGE SCALE GENOMIC DNA]</scope>
    <source>
        <strain evidence="7 8">2629</strain>
    </source>
</reference>
<evidence type="ECO:0000256" key="2">
    <source>
        <dbReference type="ARBA" id="ARBA00022771"/>
    </source>
</evidence>
<evidence type="ECO:0000256" key="3">
    <source>
        <dbReference type="ARBA" id="ARBA00022833"/>
    </source>
</evidence>
<evidence type="ECO:0000256" key="1">
    <source>
        <dbReference type="ARBA" id="ARBA00022723"/>
    </source>
</evidence>
<dbReference type="InParanoid" id="A0A409VKN6"/>
<name>A0A409VKN6_9AGAR</name>
<evidence type="ECO:0000313" key="7">
    <source>
        <dbReference type="EMBL" id="PPQ66831.1"/>
    </source>
</evidence>
<accession>A0A409VKN6</accession>
<comment type="caution">
    <text evidence="7">The sequence shown here is derived from an EMBL/GenBank/DDBJ whole genome shotgun (WGS) entry which is preliminary data.</text>
</comment>
<evidence type="ECO:0000256" key="4">
    <source>
        <dbReference type="PROSITE-ProRule" id="PRU00134"/>
    </source>
</evidence>
<sequence length="682" mass="77164">MAKRSSKKRKSTQEQPPPVQDPRPVDVSRRQTNANDSSDVFYTKIQNSNYITHLNLAAKDLYFMGLFVSHAMTQPKMDPHEVLEVLRFMAILWTDGFNIEIAKHSKALVKMMRDFPDDEFIQEHCVNLLSSSNLAVFGGSYKPLYPIIAATIDLAENMDAVIDAAQIPFPDNLSRRVIIAHAVRLVATTGYFLEKDISQYPRFVNFLVAGLRSNSLYIQGICMDGIQRFYKRKAPGEPEHEKTDLGRIRAIILDPKHSFPPKLNDVVTQYGSTKTEAYLATHAFDTFVKYMLECGQQAHHDYYTLGKRIVPLIFLSEFAMNDGLIPNGPSGGLRTQDIGFPFQLWGDVLPRCARAIRMQGDASELVWADILEIHWYCMRGKSAELVRRAREALKTYPDHPYLYQVIMVVAYSEGNMVEAYQAAKKGLGCQQITPFQKYAMMPVAVEVAADLGLYLLRKLDPLGQNSAREVIPAKAFLMGALEDAKAFLDGAPPDNHDRKIVSVYFILLTVLMNDEISMDLHELQDAFQAMELADEFHRFIIGLEPSKTEMSVVERCVTSNLPSAMKEFGDVFAEFDQQPEYVETEGDKLDVSEATLKAFPSLWLDCPMWLSMVDEAREIQQQSKDKASEFELYRCFRCGIMSAMLRRCGACGKARYCDTMCQKQHWSEHKKSCKAGSGQKAA</sequence>
<evidence type="ECO:0000259" key="6">
    <source>
        <dbReference type="PROSITE" id="PS50865"/>
    </source>
</evidence>
<dbReference type="AlphaFoldDB" id="A0A409VKN6"/>
<dbReference type="PROSITE" id="PS50865">
    <property type="entry name" value="ZF_MYND_2"/>
    <property type="match status" value="1"/>
</dbReference>
<feature type="domain" description="MYND-type" evidence="6">
    <location>
        <begin position="635"/>
        <end position="673"/>
    </location>
</feature>
<protein>
    <recommendedName>
        <fullName evidence="6">MYND-type domain-containing protein</fullName>
    </recommendedName>
</protein>
<evidence type="ECO:0000313" key="8">
    <source>
        <dbReference type="Proteomes" id="UP000284842"/>
    </source>
</evidence>
<dbReference type="Pfam" id="PF01753">
    <property type="entry name" value="zf-MYND"/>
    <property type="match status" value="1"/>
</dbReference>
<keyword evidence="3" id="KW-0862">Zinc</keyword>
<dbReference type="InterPro" id="IPR002893">
    <property type="entry name" value="Znf_MYND"/>
</dbReference>
<dbReference type="GO" id="GO:0008270">
    <property type="term" value="F:zinc ion binding"/>
    <property type="evidence" value="ECO:0007669"/>
    <property type="project" value="UniProtKB-KW"/>
</dbReference>
<proteinExistence type="predicted"/>
<keyword evidence="2 4" id="KW-0863">Zinc-finger</keyword>